<name>A0A4Z1P516_9PEZI</name>
<evidence type="ECO:0000256" key="1">
    <source>
        <dbReference type="SAM" id="Phobius"/>
    </source>
</evidence>
<accession>A0A4Z1P516</accession>
<sequence>MLHEHATASDTPASDSSAQFYHFFKSVILIVSCIALGIIVLHWILFFAFLCLHWRQELRLKPTSKDRTGPNFELKPLVGKVFNAPALKASRMKQKEEDKSPV</sequence>
<evidence type="ECO:0000313" key="2">
    <source>
        <dbReference type="EMBL" id="TID19338.1"/>
    </source>
</evidence>
<gene>
    <name evidence="2" type="ORF">E6O75_ATG06676</name>
</gene>
<feature type="transmembrane region" description="Helical" evidence="1">
    <location>
        <begin position="27"/>
        <end position="52"/>
    </location>
</feature>
<dbReference type="AlphaFoldDB" id="A0A4Z1P516"/>
<keyword evidence="1" id="KW-1133">Transmembrane helix</keyword>
<keyword evidence="1" id="KW-0812">Transmembrane</keyword>
<keyword evidence="3" id="KW-1185">Reference proteome</keyword>
<proteinExistence type="predicted"/>
<organism evidence="2 3">
    <name type="scientific">Venturia nashicola</name>
    <dbReference type="NCBI Taxonomy" id="86259"/>
    <lineage>
        <taxon>Eukaryota</taxon>
        <taxon>Fungi</taxon>
        <taxon>Dikarya</taxon>
        <taxon>Ascomycota</taxon>
        <taxon>Pezizomycotina</taxon>
        <taxon>Dothideomycetes</taxon>
        <taxon>Pleosporomycetidae</taxon>
        <taxon>Venturiales</taxon>
        <taxon>Venturiaceae</taxon>
        <taxon>Venturia</taxon>
    </lineage>
</organism>
<keyword evidence="1" id="KW-0472">Membrane</keyword>
<dbReference type="EMBL" id="SNSC02000012">
    <property type="protein sequence ID" value="TID19338.1"/>
    <property type="molecule type" value="Genomic_DNA"/>
</dbReference>
<reference evidence="2 3" key="1">
    <citation type="submission" date="2019-04" db="EMBL/GenBank/DDBJ databases">
        <title>High contiguity whole genome sequence and gene annotation resource for two Venturia nashicola isolates.</title>
        <authorList>
            <person name="Prokchorchik M."/>
            <person name="Won K."/>
            <person name="Lee Y."/>
            <person name="Choi E.D."/>
            <person name="Segonzac C."/>
            <person name="Sohn K.H."/>
        </authorList>
    </citation>
    <scope>NUCLEOTIDE SEQUENCE [LARGE SCALE GENOMIC DNA]</scope>
    <source>
        <strain evidence="2 3">PRI2</strain>
    </source>
</reference>
<evidence type="ECO:0000313" key="3">
    <source>
        <dbReference type="Proteomes" id="UP000298493"/>
    </source>
</evidence>
<comment type="caution">
    <text evidence="2">The sequence shown here is derived from an EMBL/GenBank/DDBJ whole genome shotgun (WGS) entry which is preliminary data.</text>
</comment>
<dbReference type="Proteomes" id="UP000298493">
    <property type="component" value="Unassembled WGS sequence"/>
</dbReference>
<protein>
    <submittedName>
        <fullName evidence="2">Uncharacterized protein</fullName>
    </submittedName>
</protein>